<gene>
    <name evidence="3" type="ORF">CVIRNUC_004766</name>
</gene>
<feature type="transmembrane region" description="Helical" evidence="2">
    <location>
        <begin position="20"/>
        <end position="39"/>
    </location>
</feature>
<organism evidence="3 4">
    <name type="scientific">Coccomyxa viridis</name>
    <dbReference type="NCBI Taxonomy" id="1274662"/>
    <lineage>
        <taxon>Eukaryota</taxon>
        <taxon>Viridiplantae</taxon>
        <taxon>Chlorophyta</taxon>
        <taxon>core chlorophytes</taxon>
        <taxon>Trebouxiophyceae</taxon>
        <taxon>Trebouxiophyceae incertae sedis</taxon>
        <taxon>Coccomyxaceae</taxon>
        <taxon>Coccomyxa</taxon>
    </lineage>
</organism>
<dbReference type="EMBL" id="CAUYUE010000005">
    <property type="protein sequence ID" value="CAK0779409.1"/>
    <property type="molecule type" value="Genomic_DNA"/>
</dbReference>
<comment type="caution">
    <text evidence="3">The sequence shown here is derived from an EMBL/GenBank/DDBJ whole genome shotgun (WGS) entry which is preliminary data.</text>
</comment>
<evidence type="ECO:0000256" key="2">
    <source>
        <dbReference type="SAM" id="Phobius"/>
    </source>
</evidence>
<dbReference type="AlphaFoldDB" id="A0AAV1I2J6"/>
<sequence length="189" mass="19764">MMCASGHLTEATLAFTCRRVFLGWLGLAVLLASLAGMAFHTREMWAPALSDAIYGTRHGFRVNHYGRQVDDHDEGNVHLIGIDSQRSEAGVKALEAPLPPVDREESEVNAAGDVANAASSASIGRPTDTGQEGSDSMSGSAEGAQQSLQGADRAGTVGPGAADVKDNDLEQPAHSAIAEADERLAQRPT</sequence>
<feature type="compositionally biased region" description="Basic and acidic residues" evidence="1">
    <location>
        <begin position="180"/>
        <end position="189"/>
    </location>
</feature>
<name>A0AAV1I2J6_9CHLO</name>
<feature type="region of interest" description="Disordered" evidence="1">
    <location>
        <begin position="114"/>
        <end position="189"/>
    </location>
</feature>
<evidence type="ECO:0000313" key="3">
    <source>
        <dbReference type="EMBL" id="CAK0779409.1"/>
    </source>
</evidence>
<keyword evidence="2" id="KW-1133">Transmembrane helix</keyword>
<accession>A0AAV1I2J6</accession>
<evidence type="ECO:0000313" key="4">
    <source>
        <dbReference type="Proteomes" id="UP001314263"/>
    </source>
</evidence>
<keyword evidence="4" id="KW-1185">Reference proteome</keyword>
<proteinExistence type="predicted"/>
<feature type="compositionally biased region" description="Polar residues" evidence="1">
    <location>
        <begin position="128"/>
        <end position="149"/>
    </location>
</feature>
<dbReference type="Proteomes" id="UP001314263">
    <property type="component" value="Unassembled WGS sequence"/>
</dbReference>
<keyword evidence="2" id="KW-0812">Transmembrane</keyword>
<keyword evidence="2" id="KW-0472">Membrane</keyword>
<evidence type="ECO:0000256" key="1">
    <source>
        <dbReference type="SAM" id="MobiDB-lite"/>
    </source>
</evidence>
<reference evidence="3 4" key="1">
    <citation type="submission" date="2023-10" db="EMBL/GenBank/DDBJ databases">
        <authorList>
            <person name="Maclean D."/>
            <person name="Macfadyen A."/>
        </authorList>
    </citation>
    <scope>NUCLEOTIDE SEQUENCE [LARGE SCALE GENOMIC DNA]</scope>
</reference>
<protein>
    <submittedName>
        <fullName evidence="3">Uncharacterized protein</fullName>
    </submittedName>
</protein>